<keyword evidence="1" id="KW-0472">Membrane</keyword>
<feature type="transmembrane region" description="Helical" evidence="1">
    <location>
        <begin position="39"/>
        <end position="56"/>
    </location>
</feature>
<gene>
    <name evidence="2" type="ORF">MM415B01042_0007</name>
</gene>
<name>A0A6M3IW38_9ZZZZ</name>
<keyword evidence="1" id="KW-0812">Transmembrane</keyword>
<dbReference type="EMBL" id="MT141422">
    <property type="protein sequence ID" value="QJA60832.1"/>
    <property type="molecule type" value="Genomic_DNA"/>
</dbReference>
<dbReference type="AlphaFoldDB" id="A0A6M3IW38"/>
<accession>A0A6M3IW38</accession>
<protein>
    <submittedName>
        <fullName evidence="2">Uncharacterized protein</fullName>
    </submittedName>
</protein>
<evidence type="ECO:0000256" key="1">
    <source>
        <dbReference type="SAM" id="Phobius"/>
    </source>
</evidence>
<reference evidence="2" key="1">
    <citation type="submission" date="2020-03" db="EMBL/GenBank/DDBJ databases">
        <title>The deep terrestrial virosphere.</title>
        <authorList>
            <person name="Holmfeldt K."/>
            <person name="Nilsson E."/>
            <person name="Simone D."/>
            <person name="Lopez-Fernandez M."/>
            <person name="Wu X."/>
            <person name="de Brujin I."/>
            <person name="Lundin D."/>
            <person name="Andersson A."/>
            <person name="Bertilsson S."/>
            <person name="Dopson M."/>
        </authorList>
    </citation>
    <scope>NUCLEOTIDE SEQUENCE</scope>
    <source>
        <strain evidence="2">MM415B01042</strain>
    </source>
</reference>
<proteinExistence type="predicted"/>
<evidence type="ECO:0000313" key="2">
    <source>
        <dbReference type="EMBL" id="QJA60832.1"/>
    </source>
</evidence>
<organism evidence="2">
    <name type="scientific">viral metagenome</name>
    <dbReference type="NCBI Taxonomy" id="1070528"/>
    <lineage>
        <taxon>unclassified sequences</taxon>
        <taxon>metagenomes</taxon>
        <taxon>organismal metagenomes</taxon>
    </lineage>
</organism>
<keyword evidence="1" id="KW-1133">Transmembrane helix</keyword>
<sequence length="59" mass="7008">MRKYLIFVVAWMLFSMGASNFIADIYEYVNHDFDVYCSLLRSVVCSLTFAGWWMIIKKN</sequence>